<dbReference type="OrthoDB" id="8523324at2"/>
<feature type="transmembrane region" description="Helical" evidence="1">
    <location>
        <begin position="26"/>
        <end position="48"/>
    </location>
</feature>
<dbReference type="EMBL" id="SNZP01000006">
    <property type="protein sequence ID" value="TDR80031.1"/>
    <property type="molecule type" value="Genomic_DNA"/>
</dbReference>
<reference evidence="2 3" key="1">
    <citation type="submission" date="2019-03" db="EMBL/GenBank/DDBJ databases">
        <title>Genomic Encyclopedia of Type Strains, Phase III (KMG-III): the genomes of soil and plant-associated and newly described type strains.</title>
        <authorList>
            <person name="Whitman W."/>
        </authorList>
    </citation>
    <scope>NUCLEOTIDE SEQUENCE [LARGE SCALE GENOMIC DNA]</scope>
    <source>
        <strain evidence="2 3">CECT 8976</strain>
    </source>
</reference>
<dbReference type="Proteomes" id="UP000295611">
    <property type="component" value="Unassembled WGS sequence"/>
</dbReference>
<sequence>MGGHGVPLAPGPHYFRKDPVLQKQRLTFAAAALGGLFVLYGGATYWAGVKAEETLEEQHRMLASLPLFKVKSHTYERGWFSSQETTELVFNRRLIGPYEGMLPDNIRPLLGSTIRFTNIVKHGPFPGFSSFDLRPARALVTTQFDMSDSTRKTLALFFGDKEPITVINRLGFGGGGELKVNVPAFDYQEALSGVKVKWQGFNLAVNYQQGFKQYQTEADSPSFSLEAASKGTVHFDGVRYVSDIRPGATGVKLGTSELTVGNVQLNWKDSIPYSIKLNDLVYLLTRMHVGEFINPSGEFKPSSVTLKGLRYQIVTSEEEPYVDSRGKLGFDTFSYNDQVYGPMRLDVSANHLHGPTLVKLDQAISQLPIEGMDAATLRKSYIDTIKKYGIPLLENDPRLVVNDFYLKMPSGEATLKGQLALKGFRETDLKDPLLVLKRVQVNAAVALPRLTLENLVVTQARNLFTVDQSAEDQPNLNEIDDLAKNLLDSQLSQWTEQGYIQLDKGQISTRINYQNGELRVRDKRVSLPWEEKDVPEGSAGTGQ</sequence>
<organism evidence="2 3">
    <name type="scientific">Paludibacterium purpuratum</name>
    <dbReference type="NCBI Taxonomy" id="1144873"/>
    <lineage>
        <taxon>Bacteria</taxon>
        <taxon>Pseudomonadati</taxon>
        <taxon>Pseudomonadota</taxon>
        <taxon>Betaproteobacteria</taxon>
        <taxon>Neisseriales</taxon>
        <taxon>Chromobacteriaceae</taxon>
        <taxon>Paludibacterium</taxon>
    </lineage>
</organism>
<keyword evidence="1" id="KW-1133">Transmembrane helix</keyword>
<gene>
    <name evidence="2" type="ORF">DFP86_106174</name>
</gene>
<keyword evidence="1" id="KW-0812">Transmembrane</keyword>
<dbReference type="AlphaFoldDB" id="A0A4R7B5Z2"/>
<evidence type="ECO:0000313" key="3">
    <source>
        <dbReference type="Proteomes" id="UP000295611"/>
    </source>
</evidence>
<keyword evidence="1" id="KW-0472">Membrane</keyword>
<evidence type="ECO:0000256" key="1">
    <source>
        <dbReference type="SAM" id="Phobius"/>
    </source>
</evidence>
<keyword evidence="3" id="KW-1185">Reference proteome</keyword>
<dbReference type="Pfam" id="PF06097">
    <property type="entry name" value="DUF945"/>
    <property type="match status" value="1"/>
</dbReference>
<proteinExistence type="predicted"/>
<name>A0A4R7B5Z2_9NEIS</name>
<comment type="caution">
    <text evidence="2">The sequence shown here is derived from an EMBL/GenBank/DDBJ whole genome shotgun (WGS) entry which is preliminary data.</text>
</comment>
<accession>A0A4R7B5Z2</accession>
<dbReference type="InterPro" id="IPR010352">
    <property type="entry name" value="DUF945"/>
</dbReference>
<protein>
    <submittedName>
        <fullName evidence="2">Uncharacterized protein YdgA (DUF945 family)</fullName>
    </submittedName>
</protein>
<evidence type="ECO:0000313" key="2">
    <source>
        <dbReference type="EMBL" id="TDR80031.1"/>
    </source>
</evidence>